<keyword evidence="9" id="KW-1185">Reference proteome</keyword>
<evidence type="ECO:0000313" key="8">
    <source>
        <dbReference type="EMBL" id="KXJ88086.1"/>
    </source>
</evidence>
<evidence type="ECO:0000256" key="6">
    <source>
        <dbReference type="SAM" id="Phobius"/>
    </source>
</evidence>
<feature type="non-terminal residue" evidence="8">
    <location>
        <position position="308"/>
    </location>
</feature>
<dbReference type="EMBL" id="KQ964259">
    <property type="protein sequence ID" value="KXJ88086.1"/>
    <property type="molecule type" value="Genomic_DNA"/>
</dbReference>
<dbReference type="PANTHER" id="PTHR33048:SF47">
    <property type="entry name" value="INTEGRAL MEMBRANE PROTEIN-RELATED"/>
    <property type="match status" value="1"/>
</dbReference>
<gene>
    <name evidence="8" type="ORF">Micbo1qcDRAFT_110186</name>
</gene>
<keyword evidence="2 6" id="KW-0812">Transmembrane</keyword>
<sequence length="308" mass="34416">ARNAQGEYIAAAVHHIPKVPASALGIAIWVVSILFSVLCTILICLRVYARSSLVGRSLKEMGWDDYLAVAGYIPLIPSCAVAMYAVEYGLGAWDWQIPAGQMFLYQARTKELMVYYEIIYTGSSLATKLSMALMILRLSNEKKYSYMIWGSVILMVLVLVACLGVMFGNCQPFQATWNEELGYCRWPKSQGWIILSVFGAIALAIVDWTCAVTPFFILRKLQMPNRRRLSIQLILGLGLIGSIAGIIRIPFFLYYDVEKHPNDTLYYYGHNIIWTIIEAGLGVVACSLPPLRAFFSKFYRGSSGESGN</sequence>
<feature type="domain" description="Rhodopsin" evidence="7">
    <location>
        <begin position="46"/>
        <end position="296"/>
    </location>
</feature>
<evidence type="ECO:0000313" key="9">
    <source>
        <dbReference type="Proteomes" id="UP000070501"/>
    </source>
</evidence>
<keyword evidence="4 6" id="KW-0472">Membrane</keyword>
<evidence type="ECO:0000256" key="2">
    <source>
        <dbReference type="ARBA" id="ARBA00022692"/>
    </source>
</evidence>
<evidence type="ECO:0000259" key="7">
    <source>
        <dbReference type="Pfam" id="PF20684"/>
    </source>
</evidence>
<feature type="transmembrane region" description="Helical" evidence="6">
    <location>
        <begin position="148"/>
        <end position="167"/>
    </location>
</feature>
<dbReference type="GO" id="GO:0016020">
    <property type="term" value="C:membrane"/>
    <property type="evidence" value="ECO:0007669"/>
    <property type="project" value="UniProtKB-SubCell"/>
</dbReference>
<dbReference type="InterPro" id="IPR049326">
    <property type="entry name" value="Rhodopsin_dom_fungi"/>
</dbReference>
<dbReference type="PANTHER" id="PTHR33048">
    <property type="entry name" value="PTH11-LIKE INTEGRAL MEMBRANE PROTEIN (AFU_ORTHOLOGUE AFUA_5G11245)"/>
    <property type="match status" value="1"/>
</dbReference>
<dbReference type="Proteomes" id="UP000070501">
    <property type="component" value="Unassembled WGS sequence"/>
</dbReference>
<evidence type="ECO:0000256" key="1">
    <source>
        <dbReference type="ARBA" id="ARBA00004141"/>
    </source>
</evidence>
<keyword evidence="3 6" id="KW-1133">Transmembrane helix</keyword>
<dbReference type="Pfam" id="PF20684">
    <property type="entry name" value="Fung_rhodopsin"/>
    <property type="match status" value="1"/>
</dbReference>
<feature type="transmembrane region" description="Helical" evidence="6">
    <location>
        <begin position="26"/>
        <end position="45"/>
    </location>
</feature>
<evidence type="ECO:0000256" key="4">
    <source>
        <dbReference type="ARBA" id="ARBA00023136"/>
    </source>
</evidence>
<name>A0A136ITJ0_9PEZI</name>
<feature type="transmembrane region" description="Helical" evidence="6">
    <location>
        <begin position="118"/>
        <end position="136"/>
    </location>
</feature>
<dbReference type="AlphaFoldDB" id="A0A136ITJ0"/>
<protein>
    <recommendedName>
        <fullName evidence="7">Rhodopsin domain-containing protein</fullName>
    </recommendedName>
</protein>
<organism evidence="8 9">
    <name type="scientific">Microdochium bolleyi</name>
    <dbReference type="NCBI Taxonomy" id="196109"/>
    <lineage>
        <taxon>Eukaryota</taxon>
        <taxon>Fungi</taxon>
        <taxon>Dikarya</taxon>
        <taxon>Ascomycota</taxon>
        <taxon>Pezizomycotina</taxon>
        <taxon>Sordariomycetes</taxon>
        <taxon>Xylariomycetidae</taxon>
        <taxon>Xylariales</taxon>
        <taxon>Microdochiaceae</taxon>
        <taxon>Microdochium</taxon>
    </lineage>
</organism>
<feature type="non-terminal residue" evidence="8">
    <location>
        <position position="1"/>
    </location>
</feature>
<evidence type="ECO:0000256" key="3">
    <source>
        <dbReference type="ARBA" id="ARBA00022989"/>
    </source>
</evidence>
<feature type="transmembrane region" description="Helical" evidence="6">
    <location>
        <begin position="229"/>
        <end position="252"/>
    </location>
</feature>
<comment type="similarity">
    <text evidence="5">Belongs to the SAT4 family.</text>
</comment>
<reference evidence="9" key="1">
    <citation type="submission" date="2016-02" db="EMBL/GenBank/DDBJ databases">
        <title>Draft genome sequence of Microdochium bolleyi, a fungal endophyte of beachgrass.</title>
        <authorList>
            <consortium name="DOE Joint Genome Institute"/>
            <person name="David A.S."/>
            <person name="May G."/>
            <person name="Haridas S."/>
            <person name="Lim J."/>
            <person name="Wang M."/>
            <person name="Labutti K."/>
            <person name="Lipzen A."/>
            <person name="Barry K."/>
            <person name="Grigoriev I.V."/>
        </authorList>
    </citation>
    <scope>NUCLEOTIDE SEQUENCE [LARGE SCALE GENOMIC DNA]</scope>
    <source>
        <strain evidence="9">J235TASD1</strain>
    </source>
</reference>
<comment type="subcellular location">
    <subcellularLocation>
        <location evidence="1">Membrane</location>
        <topology evidence="1">Multi-pass membrane protein</topology>
    </subcellularLocation>
</comment>
<feature type="transmembrane region" description="Helical" evidence="6">
    <location>
        <begin position="192"/>
        <end position="217"/>
    </location>
</feature>
<accession>A0A136ITJ0</accession>
<feature type="transmembrane region" description="Helical" evidence="6">
    <location>
        <begin position="66"/>
        <end position="86"/>
    </location>
</feature>
<proteinExistence type="inferred from homology"/>
<dbReference type="OrthoDB" id="3897607at2759"/>
<feature type="transmembrane region" description="Helical" evidence="6">
    <location>
        <begin position="272"/>
        <end position="291"/>
    </location>
</feature>
<evidence type="ECO:0000256" key="5">
    <source>
        <dbReference type="ARBA" id="ARBA00038359"/>
    </source>
</evidence>
<dbReference type="InParanoid" id="A0A136ITJ0"/>
<dbReference type="InterPro" id="IPR052337">
    <property type="entry name" value="SAT4-like"/>
</dbReference>